<feature type="region of interest" description="Disordered" evidence="1">
    <location>
        <begin position="65"/>
        <end position="116"/>
    </location>
</feature>
<evidence type="ECO:0000313" key="2">
    <source>
        <dbReference type="EMBL" id="CAD0205718.1"/>
    </source>
</evidence>
<evidence type="ECO:0000256" key="1">
    <source>
        <dbReference type="SAM" id="MobiDB-lite"/>
    </source>
</evidence>
<evidence type="ECO:0000313" key="3">
    <source>
        <dbReference type="Proteomes" id="UP001154114"/>
    </source>
</evidence>
<reference evidence="2" key="1">
    <citation type="submission" date="2021-12" db="EMBL/GenBank/DDBJ databases">
        <authorList>
            <person name="King R."/>
        </authorList>
    </citation>
    <scope>NUCLEOTIDE SEQUENCE</scope>
</reference>
<feature type="compositionally biased region" description="Low complexity" evidence="1">
    <location>
        <begin position="74"/>
        <end position="85"/>
    </location>
</feature>
<dbReference type="Proteomes" id="UP001154114">
    <property type="component" value="Chromosome 25"/>
</dbReference>
<protein>
    <submittedName>
        <fullName evidence="2">Uncharacterized protein</fullName>
    </submittedName>
</protein>
<dbReference type="EMBL" id="LR824028">
    <property type="protein sequence ID" value="CAD0205718.1"/>
    <property type="molecule type" value="Genomic_DNA"/>
</dbReference>
<accession>A0A9N8KWD3</accession>
<proteinExistence type="predicted"/>
<keyword evidence="3" id="KW-1185">Reference proteome</keyword>
<dbReference type="AlphaFoldDB" id="A0A9N8KWD3"/>
<name>A0A9N8KWD3_CHRIL</name>
<organism evidence="2 3">
    <name type="scientific">Chrysodeixis includens</name>
    <name type="common">Soybean looper</name>
    <name type="synonym">Pseudoplusia includens</name>
    <dbReference type="NCBI Taxonomy" id="689277"/>
    <lineage>
        <taxon>Eukaryota</taxon>
        <taxon>Metazoa</taxon>
        <taxon>Ecdysozoa</taxon>
        <taxon>Arthropoda</taxon>
        <taxon>Hexapoda</taxon>
        <taxon>Insecta</taxon>
        <taxon>Pterygota</taxon>
        <taxon>Neoptera</taxon>
        <taxon>Endopterygota</taxon>
        <taxon>Lepidoptera</taxon>
        <taxon>Glossata</taxon>
        <taxon>Ditrysia</taxon>
        <taxon>Noctuoidea</taxon>
        <taxon>Noctuidae</taxon>
        <taxon>Plusiinae</taxon>
        <taxon>Chrysodeixis</taxon>
    </lineage>
</organism>
<gene>
    <name evidence="2" type="ORF">CINC_LOCUS8017</name>
</gene>
<sequence length="116" mass="12758">MRSCRSGWLRARSAGRRCERGICFQFGVKGYTKGPEEAPPDSAGPRRAPAVWRLEYAPLFRARRGRAAGGARGGAEAAARPRPGRVCALRSELDRFPPARRPPSVTSDPTWHRPSC</sequence>